<accession>A0A1H3NI04</accession>
<organism evidence="2 3">
    <name type="scientific">Saccharopolyspora shandongensis</name>
    <dbReference type="NCBI Taxonomy" id="418495"/>
    <lineage>
        <taxon>Bacteria</taxon>
        <taxon>Bacillati</taxon>
        <taxon>Actinomycetota</taxon>
        <taxon>Actinomycetes</taxon>
        <taxon>Pseudonocardiales</taxon>
        <taxon>Pseudonocardiaceae</taxon>
        <taxon>Saccharopolyspora</taxon>
    </lineage>
</organism>
<dbReference type="STRING" id="418495.SAMN05216215_10387"/>
<name>A0A1H3NI04_9PSEU</name>
<keyword evidence="3" id="KW-1185">Reference proteome</keyword>
<gene>
    <name evidence="2" type="ORF">SAMN05216215_10387</name>
</gene>
<protein>
    <recommendedName>
        <fullName evidence="4">PPE family protein</fullName>
    </recommendedName>
</protein>
<dbReference type="Proteomes" id="UP000199529">
    <property type="component" value="Unassembled WGS sequence"/>
</dbReference>
<feature type="region of interest" description="Disordered" evidence="1">
    <location>
        <begin position="292"/>
        <end position="386"/>
    </location>
</feature>
<evidence type="ECO:0000313" key="3">
    <source>
        <dbReference type="Proteomes" id="UP000199529"/>
    </source>
</evidence>
<feature type="compositionally biased region" description="Basic and acidic residues" evidence="1">
    <location>
        <begin position="362"/>
        <end position="373"/>
    </location>
</feature>
<evidence type="ECO:0000256" key="1">
    <source>
        <dbReference type="SAM" id="MobiDB-lite"/>
    </source>
</evidence>
<reference evidence="3" key="1">
    <citation type="submission" date="2016-10" db="EMBL/GenBank/DDBJ databases">
        <authorList>
            <person name="Varghese N."/>
            <person name="Submissions S."/>
        </authorList>
    </citation>
    <scope>NUCLEOTIDE SEQUENCE [LARGE SCALE GENOMIC DNA]</scope>
    <source>
        <strain evidence="3">CGMCC 4.3530</strain>
    </source>
</reference>
<dbReference type="AlphaFoldDB" id="A0A1H3NI04"/>
<dbReference type="RefSeq" id="WP_093272372.1">
    <property type="nucleotide sequence ID" value="NZ_FNOK01000038.1"/>
</dbReference>
<sequence length="386" mass="39285">MAIPYNLLPIEAHMAMITAEQANVAVLTDAARMWTEVRAWIEEARVELHTRAGELTPQWKDDAGRAHEEKVQRSLAELTMWADRIDAAQPVETLTTLAGAIPEALGTVTGLYESYMLAMSNPLTMGMAPAFQQAAGARMSALGAQFDMSMLKVVAASGLQSPGDVLPAPKGGLPVVEGSPGEFLKAANAGMDVLSELQNLASSMTDGATAPDVSGATGPSLAGATPVTGPVPNAHLGAGLPSVSGPPVPSGGLGWAGAAGGAGMMPLAKPVAGKRAPSLAAEVKPGTAAAAGTKPVAGAMPPPMLPPSAGQGAAGTLRPGSAEQSAGRTETKRKPTGTDGVPESLRGRSGGDAAFHRTSGQRTREAGPARLPDDDLWQVNPPTRRR</sequence>
<feature type="region of interest" description="Disordered" evidence="1">
    <location>
        <begin position="205"/>
        <end position="229"/>
    </location>
</feature>
<proteinExistence type="predicted"/>
<dbReference type="OrthoDB" id="3638037at2"/>
<dbReference type="EMBL" id="FNOK01000038">
    <property type="protein sequence ID" value="SDY88556.1"/>
    <property type="molecule type" value="Genomic_DNA"/>
</dbReference>
<evidence type="ECO:0000313" key="2">
    <source>
        <dbReference type="EMBL" id="SDY88556.1"/>
    </source>
</evidence>
<evidence type="ECO:0008006" key="4">
    <source>
        <dbReference type="Google" id="ProtNLM"/>
    </source>
</evidence>